<gene>
    <name evidence="1" type="ORF">SCL_2435</name>
</gene>
<accession>A0A1B4XIS8</accession>
<protein>
    <submittedName>
        <fullName evidence="1">Uncharacterized protein</fullName>
    </submittedName>
</protein>
<dbReference type="Proteomes" id="UP000243180">
    <property type="component" value="Chromosome"/>
</dbReference>
<dbReference type="InParanoid" id="A0A1B4XIS8"/>
<dbReference type="AlphaFoldDB" id="A0A1B4XIS8"/>
<sequence length="137" mass="15647">MIVEETFYRPPELSREPRTLPAETYNLARVLLKRAAAGSLFVPIRSMQFLAVVDGEEFIFVDREGKRMIELAWQRFAPQARQSLDQPVAYEAVYYSPAGAEIMRRIQGEFHKALQSLEQKSVHGGQARVIPLNGKNR</sequence>
<dbReference type="RefSeq" id="WP_096361422.1">
    <property type="nucleotide sequence ID" value="NZ_AP014879.1"/>
</dbReference>
<organism evidence="1 2">
    <name type="scientific">Sulfuricaulis limicola</name>
    <dbReference type="NCBI Taxonomy" id="1620215"/>
    <lineage>
        <taxon>Bacteria</taxon>
        <taxon>Pseudomonadati</taxon>
        <taxon>Pseudomonadota</taxon>
        <taxon>Gammaproteobacteria</taxon>
        <taxon>Acidiferrobacterales</taxon>
        <taxon>Acidiferrobacteraceae</taxon>
        <taxon>Sulfuricaulis</taxon>
    </lineage>
</organism>
<dbReference type="EMBL" id="AP014879">
    <property type="protein sequence ID" value="BAV34712.1"/>
    <property type="molecule type" value="Genomic_DNA"/>
</dbReference>
<dbReference type="KEGG" id="slim:SCL_2435"/>
<name>A0A1B4XIS8_9GAMM</name>
<reference evidence="1 2" key="1">
    <citation type="submission" date="2015-05" db="EMBL/GenBank/DDBJ databases">
        <title>Complete genome sequence of a sulfur-oxidizing gammaproteobacterium strain HA5.</title>
        <authorList>
            <person name="Miura A."/>
            <person name="Kojima H."/>
            <person name="Fukui M."/>
        </authorList>
    </citation>
    <scope>NUCLEOTIDE SEQUENCE [LARGE SCALE GENOMIC DNA]</scope>
    <source>
        <strain evidence="1 2">HA5</strain>
    </source>
</reference>
<dbReference type="OrthoDB" id="5296242at2"/>
<proteinExistence type="predicted"/>
<keyword evidence="2" id="KW-1185">Reference proteome</keyword>
<evidence type="ECO:0000313" key="2">
    <source>
        <dbReference type="Proteomes" id="UP000243180"/>
    </source>
</evidence>
<evidence type="ECO:0000313" key="1">
    <source>
        <dbReference type="EMBL" id="BAV34712.1"/>
    </source>
</evidence>